<evidence type="ECO:0000256" key="4">
    <source>
        <dbReference type="ARBA" id="ARBA00022741"/>
    </source>
</evidence>
<keyword evidence="7 8" id="KW-0472">Membrane</keyword>
<dbReference type="InterPro" id="IPR013525">
    <property type="entry name" value="ABC2_TM"/>
</dbReference>
<feature type="transmembrane region" description="Helical" evidence="8">
    <location>
        <begin position="413"/>
        <end position="432"/>
    </location>
</feature>
<dbReference type="AlphaFoldDB" id="A0ABD3FCY2"/>
<comment type="caution">
    <text evidence="10">The sequence shown here is derived from an EMBL/GenBank/DDBJ whole genome shotgun (WGS) entry which is preliminary data.</text>
</comment>
<feature type="transmembrane region" description="Helical" evidence="8">
    <location>
        <begin position="593"/>
        <end position="616"/>
    </location>
</feature>
<dbReference type="EMBL" id="JBIMZQ010000022">
    <property type="protein sequence ID" value="KAL3664803.1"/>
    <property type="molecule type" value="Genomic_DNA"/>
</dbReference>
<gene>
    <name evidence="10" type="ORF">V7S43_009983</name>
</gene>
<keyword evidence="2" id="KW-0813">Transport</keyword>
<dbReference type="SMART" id="SM00382">
    <property type="entry name" value="AAA"/>
    <property type="match status" value="1"/>
</dbReference>
<dbReference type="InterPro" id="IPR003439">
    <property type="entry name" value="ABC_transporter-like_ATP-bd"/>
</dbReference>
<keyword evidence="4" id="KW-0547">Nucleotide-binding</keyword>
<feature type="domain" description="ABC transporter" evidence="9">
    <location>
        <begin position="48"/>
        <end position="292"/>
    </location>
</feature>
<dbReference type="Gene3D" id="3.40.50.300">
    <property type="entry name" value="P-loop containing nucleotide triphosphate hydrolases"/>
    <property type="match status" value="1"/>
</dbReference>
<comment type="subcellular location">
    <subcellularLocation>
        <location evidence="1">Membrane</location>
        <topology evidence="1">Multi-pass membrane protein</topology>
    </subcellularLocation>
</comment>
<dbReference type="GO" id="GO:0005524">
    <property type="term" value="F:ATP binding"/>
    <property type="evidence" value="ECO:0007669"/>
    <property type="project" value="UniProtKB-KW"/>
</dbReference>
<dbReference type="InterPro" id="IPR027417">
    <property type="entry name" value="P-loop_NTPase"/>
</dbReference>
<dbReference type="Pfam" id="PF19055">
    <property type="entry name" value="ABC2_membrane_7"/>
    <property type="match status" value="1"/>
</dbReference>
<keyword evidence="11" id="KW-1185">Reference proteome</keyword>
<evidence type="ECO:0000256" key="1">
    <source>
        <dbReference type="ARBA" id="ARBA00004141"/>
    </source>
</evidence>
<feature type="transmembrane region" description="Helical" evidence="8">
    <location>
        <begin position="386"/>
        <end position="407"/>
    </location>
</feature>
<dbReference type="InterPro" id="IPR003593">
    <property type="entry name" value="AAA+_ATPase"/>
</dbReference>
<reference evidence="10 11" key="1">
    <citation type="submission" date="2024-09" db="EMBL/GenBank/DDBJ databases">
        <title>Genome sequencing and assembly of Phytophthora oleae, isolate VK10A, causative agent of rot of olive drupes.</title>
        <authorList>
            <person name="Conti Taguali S."/>
            <person name="Riolo M."/>
            <person name="La Spada F."/>
            <person name="Cacciola S.O."/>
            <person name="Dionisio G."/>
        </authorList>
    </citation>
    <scope>NUCLEOTIDE SEQUENCE [LARGE SCALE GENOMIC DNA]</scope>
    <source>
        <strain evidence="10 11">VK10A</strain>
    </source>
</reference>
<keyword evidence="6 8" id="KW-1133">Transmembrane helix</keyword>
<accession>A0ABD3FCY2</accession>
<evidence type="ECO:0000256" key="3">
    <source>
        <dbReference type="ARBA" id="ARBA00022692"/>
    </source>
</evidence>
<dbReference type="PROSITE" id="PS50893">
    <property type="entry name" value="ABC_TRANSPORTER_2"/>
    <property type="match status" value="1"/>
</dbReference>
<dbReference type="SUPFAM" id="SSF52540">
    <property type="entry name" value="P-loop containing nucleoside triphosphate hydrolases"/>
    <property type="match status" value="1"/>
</dbReference>
<keyword evidence="5" id="KW-0067">ATP-binding</keyword>
<evidence type="ECO:0000313" key="11">
    <source>
        <dbReference type="Proteomes" id="UP001632037"/>
    </source>
</evidence>
<sequence length="627" mass="70371">MATAFGDHFPTMELRFKNVSVSADVVVKDTSDAKTEIPTLPNVVMKTIRGQVATKYKVKKQILDNVSGVFKPGTMTLVLGQPGSGKSALMKLLSGRFPKDSNVVITGEVTYNGTPLPKLPKETLEFAHACSGGDLAKYWEKSIVHGTPEENQKALKVVRAMYQHYPEVVIQQLGLDTCQNTIVGDAMERGVSGGERKRVTTGEMAFGNAYVKMMDEISTGLDSAAAFDILTMQRSIAKKFHKTVVISLLQPSPEMFALFDNVILLNEGRVMYNGPCDEALDYFEALGFKRLPHRDVADFLIDLGTNKQVQHQVRNNASRSPQEFGEAFENSSAYERLQAEFDVPDAVRDMERIMEIQPEFYQSFGASTILLMKRQITMMRREMSGLVGRLMMNTLLALLYGCVFYQIDPSDPQLVMGIIFEAALCLSMALSAQIPSIMAARDVFYKQRGANFFRTASYILSSIVYWMCGFVSSVGSFALFVAMLCLVNFTFASFVFFLASAAPNINVVNPIAGVAIEMFILFAGFTITKDQIPDYLIWIYWINPVDWGVRALAVNQYTEARFDTCIYDDIDYCARYGMKMGVTSYEVPSQRYWIWYGMLYTVGAYFVFSFLSFIALDTTDTRVRRTW</sequence>
<evidence type="ECO:0000259" key="9">
    <source>
        <dbReference type="PROSITE" id="PS50893"/>
    </source>
</evidence>
<dbReference type="GO" id="GO:0016020">
    <property type="term" value="C:membrane"/>
    <property type="evidence" value="ECO:0007669"/>
    <property type="project" value="UniProtKB-SubCell"/>
</dbReference>
<protein>
    <recommendedName>
        <fullName evidence="9">ABC transporter domain-containing protein</fullName>
    </recommendedName>
</protein>
<evidence type="ECO:0000256" key="2">
    <source>
        <dbReference type="ARBA" id="ARBA00022448"/>
    </source>
</evidence>
<organism evidence="10 11">
    <name type="scientific">Phytophthora oleae</name>
    <dbReference type="NCBI Taxonomy" id="2107226"/>
    <lineage>
        <taxon>Eukaryota</taxon>
        <taxon>Sar</taxon>
        <taxon>Stramenopiles</taxon>
        <taxon>Oomycota</taxon>
        <taxon>Peronosporomycetes</taxon>
        <taxon>Peronosporales</taxon>
        <taxon>Peronosporaceae</taxon>
        <taxon>Phytophthora</taxon>
    </lineage>
</organism>
<feature type="transmembrane region" description="Helical" evidence="8">
    <location>
        <begin position="511"/>
        <end position="528"/>
    </location>
</feature>
<name>A0ABD3FCY2_9STRA</name>
<dbReference type="Pfam" id="PF00005">
    <property type="entry name" value="ABC_tran"/>
    <property type="match status" value="1"/>
</dbReference>
<evidence type="ECO:0000256" key="8">
    <source>
        <dbReference type="SAM" id="Phobius"/>
    </source>
</evidence>
<evidence type="ECO:0000256" key="5">
    <source>
        <dbReference type="ARBA" id="ARBA00022840"/>
    </source>
</evidence>
<dbReference type="Pfam" id="PF01061">
    <property type="entry name" value="ABC2_membrane"/>
    <property type="match status" value="1"/>
</dbReference>
<evidence type="ECO:0000313" key="10">
    <source>
        <dbReference type="EMBL" id="KAL3664803.1"/>
    </source>
</evidence>
<feature type="transmembrane region" description="Helical" evidence="8">
    <location>
        <begin position="478"/>
        <end position="499"/>
    </location>
</feature>
<evidence type="ECO:0000256" key="6">
    <source>
        <dbReference type="ARBA" id="ARBA00022989"/>
    </source>
</evidence>
<dbReference type="InterPro" id="IPR043926">
    <property type="entry name" value="ABCG_dom"/>
</dbReference>
<dbReference type="PANTHER" id="PTHR19241">
    <property type="entry name" value="ATP-BINDING CASSETTE TRANSPORTER"/>
    <property type="match status" value="1"/>
</dbReference>
<feature type="transmembrane region" description="Helical" evidence="8">
    <location>
        <begin position="452"/>
        <end position="472"/>
    </location>
</feature>
<dbReference type="Proteomes" id="UP001632037">
    <property type="component" value="Unassembled WGS sequence"/>
</dbReference>
<proteinExistence type="predicted"/>
<keyword evidence="3 8" id="KW-0812">Transmembrane</keyword>
<evidence type="ECO:0000256" key="7">
    <source>
        <dbReference type="ARBA" id="ARBA00023136"/>
    </source>
</evidence>